<protein>
    <submittedName>
        <fullName evidence="2">Uncharacterized protein</fullName>
    </submittedName>
</protein>
<evidence type="ECO:0000256" key="1">
    <source>
        <dbReference type="SAM" id="MobiDB-lite"/>
    </source>
</evidence>
<dbReference type="AlphaFoldDB" id="A0A9Q3BZK9"/>
<feature type="compositionally biased region" description="Polar residues" evidence="1">
    <location>
        <begin position="26"/>
        <end position="45"/>
    </location>
</feature>
<feature type="region of interest" description="Disordered" evidence="1">
    <location>
        <begin position="239"/>
        <end position="258"/>
    </location>
</feature>
<reference evidence="2" key="1">
    <citation type="submission" date="2021-03" db="EMBL/GenBank/DDBJ databases">
        <title>Draft genome sequence of rust myrtle Austropuccinia psidii MF-1, a brazilian biotype.</title>
        <authorList>
            <person name="Quecine M.C."/>
            <person name="Pachon D.M.R."/>
            <person name="Bonatelli M.L."/>
            <person name="Correr F.H."/>
            <person name="Franceschini L.M."/>
            <person name="Leite T.F."/>
            <person name="Margarido G.R.A."/>
            <person name="Almeida C.A."/>
            <person name="Ferrarezi J.A."/>
            <person name="Labate C.A."/>
        </authorList>
    </citation>
    <scope>NUCLEOTIDE SEQUENCE</scope>
    <source>
        <strain evidence="2">MF-1</strain>
    </source>
</reference>
<evidence type="ECO:0000313" key="3">
    <source>
        <dbReference type="Proteomes" id="UP000765509"/>
    </source>
</evidence>
<proteinExistence type="predicted"/>
<keyword evidence="3" id="KW-1185">Reference proteome</keyword>
<name>A0A9Q3BZK9_9BASI</name>
<comment type="caution">
    <text evidence="2">The sequence shown here is derived from an EMBL/GenBank/DDBJ whole genome shotgun (WGS) entry which is preliminary data.</text>
</comment>
<feature type="region of interest" description="Disordered" evidence="1">
    <location>
        <begin position="1"/>
        <end position="45"/>
    </location>
</feature>
<gene>
    <name evidence="2" type="ORF">O181_013376</name>
</gene>
<organism evidence="2 3">
    <name type="scientific">Austropuccinia psidii MF-1</name>
    <dbReference type="NCBI Taxonomy" id="1389203"/>
    <lineage>
        <taxon>Eukaryota</taxon>
        <taxon>Fungi</taxon>
        <taxon>Dikarya</taxon>
        <taxon>Basidiomycota</taxon>
        <taxon>Pucciniomycotina</taxon>
        <taxon>Pucciniomycetes</taxon>
        <taxon>Pucciniales</taxon>
        <taxon>Sphaerophragmiaceae</taxon>
        <taxon>Austropuccinia</taxon>
    </lineage>
</organism>
<dbReference type="Proteomes" id="UP000765509">
    <property type="component" value="Unassembled WGS sequence"/>
</dbReference>
<accession>A0A9Q3BZK9</accession>
<sequence>MPSEPAVKGKGKRHSESLIKAKNWTPIGTQRSRKPQNSASIQGKPTLTTCTGKITVINPVIILKGKLPKSVDKIFLKGTVKGTFKYQGTSQRTEKACSGPEDLEGDTLDTVMYGLEGYGVSSSAPPTHQRLFPMDHGQQGVQSNIKMSRMWSKVPEDMSERDTLKGFMAPADEWPIVSILIIPGSFQDKTRIQGQKQDFFQPKAGRVRHNDPEAVGIGERSTQKPVVAVNTSRISIPNDRNVTPPQNEHSVVTPESNLNSDSQWLQSSLFAELQESHERMQTLTASMDKIVKTLQEGHAQLRKTSEETNKRLKQVLEEQYHFRRDRNSLNKDLNQLFNVYQNMKRHPQGYGLDNAYHQEDIKPESLF</sequence>
<evidence type="ECO:0000313" key="2">
    <source>
        <dbReference type="EMBL" id="MBW0473661.1"/>
    </source>
</evidence>
<dbReference type="EMBL" id="AVOT02003482">
    <property type="protein sequence ID" value="MBW0473661.1"/>
    <property type="molecule type" value="Genomic_DNA"/>
</dbReference>